<proteinExistence type="predicted"/>
<protein>
    <recommendedName>
        <fullName evidence="3">DUF4403 family protein</fullName>
    </recommendedName>
</protein>
<sequence length="215" mass="24135">MTIGEEIDVPAPMPEPVRAITYEQFGVEWVRRVLGKDRVVRMINEILGETIQLGPIGAGPGRQFATVSVLGTFRECKGEEIHGDVLTYKVFLPISVVFDVDMKVDRHRFNADVVVPLVLRVHAEHPLRIRIDIAVPQPEDVALNLQADTRRAAVLQKIAGMESELRRFLVKVVQVELAKPYVQRATHLDIAELVDNAWGELTRPILPQGPEDRQA</sequence>
<comment type="caution">
    <text evidence="1">The sequence shown here is derived from an EMBL/GenBank/DDBJ whole genome shotgun (WGS) entry which is preliminary data.</text>
</comment>
<evidence type="ECO:0008006" key="3">
    <source>
        <dbReference type="Google" id="ProtNLM"/>
    </source>
</evidence>
<evidence type="ECO:0000313" key="1">
    <source>
        <dbReference type="EMBL" id="GAA3820102.1"/>
    </source>
</evidence>
<dbReference type="EMBL" id="BAABAH010000006">
    <property type="protein sequence ID" value="GAA3820102.1"/>
    <property type="molecule type" value="Genomic_DNA"/>
</dbReference>
<accession>A0ABP7IJR9</accession>
<keyword evidence="2" id="KW-1185">Reference proteome</keyword>
<evidence type="ECO:0000313" key="2">
    <source>
        <dbReference type="Proteomes" id="UP001501821"/>
    </source>
</evidence>
<gene>
    <name evidence="1" type="ORF">GCM10022242_22260</name>
</gene>
<dbReference type="Proteomes" id="UP001501821">
    <property type="component" value="Unassembled WGS sequence"/>
</dbReference>
<reference evidence="2" key="1">
    <citation type="journal article" date="2019" name="Int. J. Syst. Evol. Microbiol.">
        <title>The Global Catalogue of Microorganisms (GCM) 10K type strain sequencing project: providing services to taxonomists for standard genome sequencing and annotation.</title>
        <authorList>
            <consortium name="The Broad Institute Genomics Platform"/>
            <consortium name="The Broad Institute Genome Sequencing Center for Infectious Disease"/>
            <person name="Wu L."/>
            <person name="Ma J."/>
        </authorList>
    </citation>
    <scope>NUCLEOTIDE SEQUENCE [LARGE SCALE GENOMIC DNA]</scope>
    <source>
        <strain evidence="2">JCM 16953</strain>
    </source>
</reference>
<dbReference type="RefSeq" id="WP_344775331.1">
    <property type="nucleotide sequence ID" value="NZ_BAABAH010000006.1"/>
</dbReference>
<organism evidence="1 2">
    <name type="scientific">Nocardioides panacisoli</name>
    <dbReference type="NCBI Taxonomy" id="627624"/>
    <lineage>
        <taxon>Bacteria</taxon>
        <taxon>Bacillati</taxon>
        <taxon>Actinomycetota</taxon>
        <taxon>Actinomycetes</taxon>
        <taxon>Propionibacteriales</taxon>
        <taxon>Nocardioidaceae</taxon>
        <taxon>Nocardioides</taxon>
    </lineage>
</organism>
<name>A0ABP7IJR9_9ACTN</name>